<reference evidence="1" key="1">
    <citation type="submission" date="2023-03" db="EMBL/GenBank/DDBJ databases">
        <title>Massive genome expansion in bonnet fungi (Mycena s.s.) driven by repeated elements and novel gene families across ecological guilds.</title>
        <authorList>
            <consortium name="Lawrence Berkeley National Laboratory"/>
            <person name="Harder C.B."/>
            <person name="Miyauchi S."/>
            <person name="Viragh M."/>
            <person name="Kuo A."/>
            <person name="Thoen E."/>
            <person name="Andreopoulos B."/>
            <person name="Lu D."/>
            <person name="Skrede I."/>
            <person name="Drula E."/>
            <person name="Henrissat B."/>
            <person name="Morin E."/>
            <person name="Kohler A."/>
            <person name="Barry K."/>
            <person name="LaButti K."/>
            <person name="Morin E."/>
            <person name="Salamov A."/>
            <person name="Lipzen A."/>
            <person name="Mereny Z."/>
            <person name="Hegedus B."/>
            <person name="Baldrian P."/>
            <person name="Stursova M."/>
            <person name="Weitz H."/>
            <person name="Taylor A."/>
            <person name="Grigoriev I.V."/>
            <person name="Nagy L.G."/>
            <person name="Martin F."/>
            <person name="Kauserud H."/>
        </authorList>
    </citation>
    <scope>NUCLEOTIDE SEQUENCE</scope>
    <source>
        <strain evidence="1">CBHHK067</strain>
    </source>
</reference>
<keyword evidence="2" id="KW-1185">Reference proteome</keyword>
<proteinExistence type="predicted"/>
<organism evidence="1 2">
    <name type="scientific">Mycena rosella</name>
    <name type="common">Pink bonnet</name>
    <name type="synonym">Agaricus rosellus</name>
    <dbReference type="NCBI Taxonomy" id="1033263"/>
    <lineage>
        <taxon>Eukaryota</taxon>
        <taxon>Fungi</taxon>
        <taxon>Dikarya</taxon>
        <taxon>Basidiomycota</taxon>
        <taxon>Agaricomycotina</taxon>
        <taxon>Agaricomycetes</taxon>
        <taxon>Agaricomycetidae</taxon>
        <taxon>Agaricales</taxon>
        <taxon>Marasmiineae</taxon>
        <taxon>Mycenaceae</taxon>
        <taxon>Mycena</taxon>
    </lineage>
</organism>
<dbReference type="AlphaFoldDB" id="A0AAD7BPE0"/>
<evidence type="ECO:0000313" key="1">
    <source>
        <dbReference type="EMBL" id="KAJ7626769.1"/>
    </source>
</evidence>
<accession>A0AAD7BPE0</accession>
<sequence>MLHEAQPYPGDTPRNTAERRFLVYAVSETEYVVMDNERNRDDELILEASRLHDPDVIPSQWYAEECAKELGLDPSEVPDNDYCYSMGERQDVHRGAAVLMLQRHEMRVGNLPECDYIRVDCEESSSNYIVTNVRENRRFRLPARLMDNRDFDLTHWYDEAFVYDDLGIDAAWRRSRGIASSDTGSDDSGWSKRAAD</sequence>
<protein>
    <submittedName>
        <fullName evidence="1">Uncharacterized protein</fullName>
    </submittedName>
</protein>
<comment type="caution">
    <text evidence="1">The sequence shown here is derived from an EMBL/GenBank/DDBJ whole genome shotgun (WGS) entry which is preliminary data.</text>
</comment>
<evidence type="ECO:0000313" key="2">
    <source>
        <dbReference type="Proteomes" id="UP001221757"/>
    </source>
</evidence>
<dbReference type="Proteomes" id="UP001221757">
    <property type="component" value="Unassembled WGS sequence"/>
</dbReference>
<name>A0AAD7BPE0_MYCRO</name>
<gene>
    <name evidence="1" type="ORF">B0H17DRAFT_1150897</name>
</gene>
<dbReference type="EMBL" id="JARKIE010000571">
    <property type="protein sequence ID" value="KAJ7626769.1"/>
    <property type="molecule type" value="Genomic_DNA"/>
</dbReference>